<dbReference type="RefSeq" id="WP_013764944.1">
    <property type="nucleotide sequence ID" value="NC_015510.1"/>
</dbReference>
<dbReference type="AlphaFoldDB" id="F4KYI9"/>
<keyword evidence="8" id="KW-1185">Reference proteome</keyword>
<evidence type="ECO:0000256" key="6">
    <source>
        <dbReference type="RuleBase" id="RU000667"/>
    </source>
</evidence>
<evidence type="ECO:0000313" key="8">
    <source>
        <dbReference type="Proteomes" id="UP000008461"/>
    </source>
</evidence>
<evidence type="ECO:0000256" key="5">
    <source>
        <dbReference type="HAMAP-Rule" id="MF_00358"/>
    </source>
</evidence>
<sequence length="67" mass="7999">MLIIEIKDGESIDKALKRYKRKFQNAGVIKELRRRKEFVKPSVKRRGEVLKAIYREKVREEQDPTAL</sequence>
<organism evidence="7 8">
    <name type="scientific">Haliscomenobacter hydrossis (strain ATCC 27775 / DSM 1100 / LMG 10767 / O)</name>
    <dbReference type="NCBI Taxonomy" id="760192"/>
    <lineage>
        <taxon>Bacteria</taxon>
        <taxon>Pseudomonadati</taxon>
        <taxon>Bacteroidota</taxon>
        <taxon>Saprospiria</taxon>
        <taxon>Saprospirales</taxon>
        <taxon>Haliscomenobacteraceae</taxon>
        <taxon>Haliscomenobacter</taxon>
    </lineage>
</organism>
<protein>
    <recommendedName>
        <fullName evidence="4 5">Small ribosomal subunit protein bS21</fullName>
    </recommendedName>
</protein>
<dbReference type="KEGG" id="hhy:Halhy_2522"/>
<dbReference type="NCBIfam" id="TIGR00030">
    <property type="entry name" value="S21p"/>
    <property type="match status" value="1"/>
</dbReference>
<dbReference type="HAMAP" id="MF_00358">
    <property type="entry name" value="Ribosomal_bS21"/>
    <property type="match status" value="1"/>
</dbReference>
<dbReference type="Gene3D" id="1.20.5.1150">
    <property type="entry name" value="Ribosomal protein S8"/>
    <property type="match status" value="1"/>
</dbReference>
<dbReference type="InterPro" id="IPR001911">
    <property type="entry name" value="Ribosomal_bS21"/>
</dbReference>
<gene>
    <name evidence="5" type="primary">rpsU</name>
    <name evidence="7" type="ordered locus">Halhy_2522</name>
</gene>
<evidence type="ECO:0000313" key="7">
    <source>
        <dbReference type="EMBL" id="AEE50395.1"/>
    </source>
</evidence>
<dbReference type="GO" id="GO:0006412">
    <property type="term" value="P:translation"/>
    <property type="evidence" value="ECO:0007669"/>
    <property type="project" value="UniProtKB-UniRule"/>
</dbReference>
<evidence type="ECO:0000256" key="3">
    <source>
        <dbReference type="ARBA" id="ARBA00023274"/>
    </source>
</evidence>
<comment type="similarity">
    <text evidence="1 5 6">Belongs to the bacterial ribosomal protein bS21 family.</text>
</comment>
<evidence type="ECO:0000256" key="4">
    <source>
        <dbReference type="ARBA" id="ARBA00035135"/>
    </source>
</evidence>
<keyword evidence="2 5" id="KW-0689">Ribosomal protein</keyword>
<reference key="2">
    <citation type="submission" date="2011-04" db="EMBL/GenBank/DDBJ databases">
        <title>Complete sequence of chromosome of Haliscomenobacter hydrossis DSM 1100.</title>
        <authorList>
            <consortium name="US DOE Joint Genome Institute (JGI-PGF)"/>
            <person name="Lucas S."/>
            <person name="Han J."/>
            <person name="Lapidus A."/>
            <person name="Bruce D."/>
            <person name="Goodwin L."/>
            <person name="Pitluck S."/>
            <person name="Peters L."/>
            <person name="Kyrpides N."/>
            <person name="Mavromatis K."/>
            <person name="Ivanova N."/>
            <person name="Ovchinnikova G."/>
            <person name="Pagani I."/>
            <person name="Daligault H."/>
            <person name="Detter J.C."/>
            <person name="Han C."/>
            <person name="Land M."/>
            <person name="Hauser L."/>
            <person name="Markowitz V."/>
            <person name="Cheng J.-F."/>
            <person name="Hugenholtz P."/>
            <person name="Woyke T."/>
            <person name="Wu D."/>
            <person name="Verbarg S."/>
            <person name="Frueling A."/>
            <person name="Brambilla E."/>
            <person name="Klenk H.-P."/>
            <person name="Eisen J.A."/>
        </authorList>
    </citation>
    <scope>NUCLEOTIDE SEQUENCE</scope>
    <source>
        <strain>DSM 1100</strain>
    </source>
</reference>
<dbReference type="EMBL" id="CP002691">
    <property type="protein sequence ID" value="AEE50395.1"/>
    <property type="molecule type" value="Genomic_DNA"/>
</dbReference>
<dbReference type="PRINTS" id="PR00976">
    <property type="entry name" value="RIBOSOMALS21"/>
</dbReference>
<reference evidence="7 8" key="1">
    <citation type="journal article" date="2011" name="Stand. Genomic Sci.">
        <title>Complete genome sequence of Haliscomenobacter hydrossis type strain (O).</title>
        <authorList>
            <consortium name="US DOE Joint Genome Institute (JGI-PGF)"/>
            <person name="Daligault H."/>
            <person name="Lapidus A."/>
            <person name="Zeytun A."/>
            <person name="Nolan M."/>
            <person name="Lucas S."/>
            <person name="Del Rio T.G."/>
            <person name="Tice H."/>
            <person name="Cheng J.F."/>
            <person name="Tapia R."/>
            <person name="Han C."/>
            <person name="Goodwin L."/>
            <person name="Pitluck S."/>
            <person name="Liolios K."/>
            <person name="Pagani I."/>
            <person name="Ivanova N."/>
            <person name="Huntemann M."/>
            <person name="Mavromatis K."/>
            <person name="Mikhailova N."/>
            <person name="Pati A."/>
            <person name="Chen A."/>
            <person name="Palaniappan K."/>
            <person name="Land M."/>
            <person name="Hauser L."/>
            <person name="Brambilla E.M."/>
            <person name="Rohde M."/>
            <person name="Verbarg S."/>
            <person name="Goker M."/>
            <person name="Bristow J."/>
            <person name="Eisen J.A."/>
            <person name="Markowitz V."/>
            <person name="Hugenholtz P."/>
            <person name="Kyrpides N.C."/>
            <person name="Klenk H.P."/>
            <person name="Woyke T."/>
        </authorList>
    </citation>
    <scope>NUCLEOTIDE SEQUENCE [LARGE SCALE GENOMIC DNA]</scope>
    <source>
        <strain evidence="8">ATCC 27775 / DSM 1100 / LMG 10767 / O</strain>
    </source>
</reference>
<evidence type="ECO:0000256" key="2">
    <source>
        <dbReference type="ARBA" id="ARBA00022980"/>
    </source>
</evidence>
<accession>F4KYI9</accession>
<keyword evidence="3 5" id="KW-0687">Ribonucleoprotein</keyword>
<dbReference type="GO" id="GO:1990904">
    <property type="term" value="C:ribonucleoprotein complex"/>
    <property type="evidence" value="ECO:0007669"/>
    <property type="project" value="UniProtKB-KW"/>
</dbReference>
<dbReference type="STRING" id="760192.Halhy_2522"/>
<dbReference type="OrthoDB" id="598353at2"/>
<dbReference type="InterPro" id="IPR038380">
    <property type="entry name" value="Ribosomal_bS21_sf"/>
</dbReference>
<name>F4KYI9_HALH1</name>
<dbReference type="Proteomes" id="UP000008461">
    <property type="component" value="Chromosome"/>
</dbReference>
<dbReference type="GO" id="GO:0005840">
    <property type="term" value="C:ribosome"/>
    <property type="evidence" value="ECO:0007669"/>
    <property type="project" value="UniProtKB-KW"/>
</dbReference>
<dbReference type="eggNOG" id="COG0828">
    <property type="taxonomic scope" value="Bacteria"/>
</dbReference>
<dbReference type="GO" id="GO:0003735">
    <property type="term" value="F:structural constituent of ribosome"/>
    <property type="evidence" value="ECO:0007669"/>
    <property type="project" value="InterPro"/>
</dbReference>
<dbReference type="HOGENOM" id="CLU_159258_2_0_10"/>
<evidence type="ECO:0000256" key="1">
    <source>
        <dbReference type="ARBA" id="ARBA00006640"/>
    </source>
</evidence>
<dbReference type="Pfam" id="PF01165">
    <property type="entry name" value="Ribosomal_S21"/>
    <property type="match status" value="1"/>
</dbReference>
<proteinExistence type="inferred from homology"/>